<proteinExistence type="predicted"/>
<name>A0A143PF47_LUTPR</name>
<feature type="region of interest" description="Disordered" evidence="1">
    <location>
        <begin position="75"/>
        <end position="99"/>
    </location>
</feature>
<accession>A0A143PF47</accession>
<evidence type="ECO:0000313" key="2">
    <source>
        <dbReference type="EMBL" id="AMY06903.1"/>
    </source>
</evidence>
<reference evidence="3" key="2">
    <citation type="submission" date="2016-04" db="EMBL/GenBank/DDBJ databases">
        <title>First Complete Genome Sequence of a Subdivision 6 Acidobacterium.</title>
        <authorList>
            <person name="Huang S."/>
            <person name="Vieira S."/>
            <person name="Bunk B."/>
            <person name="Riedel T."/>
            <person name="Sproeer C."/>
            <person name="Overmann J."/>
        </authorList>
    </citation>
    <scope>NUCLEOTIDE SEQUENCE [LARGE SCALE GENOMIC DNA]</scope>
    <source>
        <strain evidence="3">DSM 100886 HEG_-6_39</strain>
    </source>
</reference>
<gene>
    <name evidence="2" type="ORF">LuPra_00065</name>
</gene>
<dbReference type="AlphaFoldDB" id="A0A143PF47"/>
<feature type="compositionally biased region" description="Low complexity" evidence="1">
    <location>
        <begin position="196"/>
        <end position="206"/>
    </location>
</feature>
<evidence type="ECO:0000256" key="1">
    <source>
        <dbReference type="SAM" id="MobiDB-lite"/>
    </source>
</evidence>
<protein>
    <submittedName>
        <fullName evidence="2">Uncharacterized protein</fullName>
    </submittedName>
</protein>
<feature type="compositionally biased region" description="Low complexity" evidence="1">
    <location>
        <begin position="14"/>
        <end position="24"/>
    </location>
</feature>
<sequence>MRRRGSKHSCRGQPVPSTSSTVVSRIRSAHSDIYSEGQFHGRLRSRSRTAVCCQHRWSRRHSRLPECALRRSRSQRRRGLLPEGGETRARSGRRLESGSASRLPVSRACLQFTRRRCHSRGTAEHGCGVGRWSIACGVAIRWSGAHRRVASAATVAGGGRHRLAAECSACALRFAHLASTLTPGTPDRDSFRRSSSDASTRRLTSRCPRGATRSSPGAWPLGSRHQCASDVSWPTPCLCPPVQARPLRKTTGRF</sequence>
<dbReference type="Proteomes" id="UP000076079">
    <property type="component" value="Chromosome"/>
</dbReference>
<feature type="compositionally biased region" description="Basic and acidic residues" evidence="1">
    <location>
        <begin position="85"/>
        <end position="96"/>
    </location>
</feature>
<feature type="compositionally biased region" description="Basic and acidic residues" evidence="1">
    <location>
        <begin position="186"/>
        <end position="195"/>
    </location>
</feature>
<feature type="region of interest" description="Disordered" evidence="1">
    <location>
        <begin position="1"/>
        <end position="24"/>
    </location>
</feature>
<dbReference type="EMBL" id="CP015136">
    <property type="protein sequence ID" value="AMY06903.1"/>
    <property type="molecule type" value="Genomic_DNA"/>
</dbReference>
<reference evidence="2 3" key="1">
    <citation type="journal article" date="2016" name="Genome Announc.">
        <title>First Complete Genome Sequence of a Subdivision 6 Acidobacterium Strain.</title>
        <authorList>
            <person name="Huang S."/>
            <person name="Vieira S."/>
            <person name="Bunk B."/>
            <person name="Riedel T."/>
            <person name="Sproer C."/>
            <person name="Overmann J."/>
        </authorList>
    </citation>
    <scope>NUCLEOTIDE SEQUENCE [LARGE SCALE GENOMIC DNA]</scope>
    <source>
        <strain evidence="3">DSM 100886 HEG_-6_39</strain>
    </source>
</reference>
<keyword evidence="3" id="KW-1185">Reference proteome</keyword>
<evidence type="ECO:0000313" key="3">
    <source>
        <dbReference type="Proteomes" id="UP000076079"/>
    </source>
</evidence>
<dbReference type="KEGG" id="abac:LuPra_00065"/>
<organism evidence="2 3">
    <name type="scientific">Luteitalea pratensis</name>
    <dbReference type="NCBI Taxonomy" id="1855912"/>
    <lineage>
        <taxon>Bacteria</taxon>
        <taxon>Pseudomonadati</taxon>
        <taxon>Acidobacteriota</taxon>
        <taxon>Vicinamibacteria</taxon>
        <taxon>Vicinamibacterales</taxon>
        <taxon>Vicinamibacteraceae</taxon>
        <taxon>Luteitalea</taxon>
    </lineage>
</organism>
<feature type="compositionally biased region" description="Basic residues" evidence="1">
    <location>
        <begin position="1"/>
        <end position="10"/>
    </location>
</feature>
<feature type="region of interest" description="Disordered" evidence="1">
    <location>
        <begin position="183"/>
        <end position="223"/>
    </location>
</feature>